<proteinExistence type="predicted"/>
<dbReference type="PANTHER" id="PTHR24106">
    <property type="entry name" value="NACHT, LRR AND CARD DOMAINS-CONTAINING"/>
    <property type="match status" value="1"/>
</dbReference>
<dbReference type="SUPFAM" id="SSF52047">
    <property type="entry name" value="RNI-like"/>
    <property type="match status" value="1"/>
</dbReference>
<dbReference type="AlphaFoldDB" id="A0AA88Q6W7"/>
<dbReference type="Pfam" id="PF13516">
    <property type="entry name" value="LRR_6"/>
    <property type="match status" value="3"/>
</dbReference>
<name>A0AA88Q6W7_9TELE</name>
<dbReference type="InterPro" id="IPR001611">
    <property type="entry name" value="Leu-rich_rpt"/>
</dbReference>
<dbReference type="SMART" id="SM00368">
    <property type="entry name" value="LRR_RI"/>
    <property type="match status" value="5"/>
</dbReference>
<dbReference type="Gene3D" id="3.80.10.10">
    <property type="entry name" value="Ribonuclease Inhibitor"/>
    <property type="match status" value="2"/>
</dbReference>
<evidence type="ECO:0000256" key="2">
    <source>
        <dbReference type="ARBA" id="ARBA00022737"/>
    </source>
</evidence>
<evidence type="ECO:0000313" key="3">
    <source>
        <dbReference type="EMBL" id="KAK2915702.1"/>
    </source>
</evidence>
<keyword evidence="4" id="KW-1185">Reference proteome</keyword>
<keyword evidence="1" id="KW-0433">Leucine-rich repeat</keyword>
<keyword evidence="2" id="KW-0677">Repeat</keyword>
<reference evidence="3" key="1">
    <citation type="submission" date="2023-08" db="EMBL/GenBank/DDBJ databases">
        <title>Chromosome-level Genome Assembly of mud carp (Cirrhinus molitorella).</title>
        <authorList>
            <person name="Liu H."/>
        </authorList>
    </citation>
    <scope>NUCLEOTIDE SEQUENCE</scope>
    <source>
        <strain evidence="3">Prfri</strain>
        <tissue evidence="3">Muscle</tissue>
    </source>
</reference>
<organism evidence="3 4">
    <name type="scientific">Cirrhinus molitorella</name>
    <name type="common">mud carp</name>
    <dbReference type="NCBI Taxonomy" id="172907"/>
    <lineage>
        <taxon>Eukaryota</taxon>
        <taxon>Metazoa</taxon>
        <taxon>Chordata</taxon>
        <taxon>Craniata</taxon>
        <taxon>Vertebrata</taxon>
        <taxon>Euteleostomi</taxon>
        <taxon>Actinopterygii</taxon>
        <taxon>Neopterygii</taxon>
        <taxon>Teleostei</taxon>
        <taxon>Ostariophysi</taxon>
        <taxon>Cypriniformes</taxon>
        <taxon>Cyprinidae</taxon>
        <taxon>Labeoninae</taxon>
        <taxon>Labeonini</taxon>
        <taxon>Cirrhinus</taxon>
    </lineage>
</organism>
<evidence type="ECO:0000256" key="1">
    <source>
        <dbReference type="ARBA" id="ARBA00022614"/>
    </source>
</evidence>
<dbReference type="InterPro" id="IPR051261">
    <property type="entry name" value="NLR"/>
</dbReference>
<accession>A0AA88Q6W7</accession>
<dbReference type="Proteomes" id="UP001187343">
    <property type="component" value="Unassembled WGS sequence"/>
</dbReference>
<dbReference type="EMBL" id="JAUYZG010000001">
    <property type="protein sequence ID" value="KAK2915702.1"/>
    <property type="molecule type" value="Genomic_DNA"/>
</dbReference>
<protein>
    <submittedName>
        <fullName evidence="3">Uncharacterized protein</fullName>
    </submittedName>
</protein>
<gene>
    <name evidence="3" type="ORF">Q8A67_000076</name>
</gene>
<comment type="caution">
    <text evidence="3">The sequence shown here is derived from an EMBL/GenBank/DDBJ whole genome shotgun (WGS) entry which is preliminary data.</text>
</comment>
<dbReference type="FunFam" id="3.80.10.10:FF:000474">
    <property type="entry name" value="Si:ch211-214c20.1"/>
    <property type="match status" value="1"/>
</dbReference>
<dbReference type="InterPro" id="IPR043136">
    <property type="entry name" value="B30.2/SPRY_sf"/>
</dbReference>
<dbReference type="PROSITE" id="PS51450">
    <property type="entry name" value="LRR"/>
    <property type="match status" value="2"/>
</dbReference>
<sequence>MNLLSYGLRSSHCQLNILRLADCNLTGQCCESLSLCLQLSNSLRELDLSHNNLQDSGVKHLSDGLKSSQCQLNILRVTGCNLSDKCCESLSSCLQSSNSLRELDLSNNDLQDSGVKLLSDGLKSSHCQINILRLSGCMVTEEGCCFLASALSSNPSHLRELDLSYNHPGQSLVKLLSDPNYRLDKLNVNHGGEIRITTGLKKYACDLTLDLNTAHIQLALSEINRKVTFFLQCEERRCDQISDAQSD</sequence>
<evidence type="ECO:0000313" key="4">
    <source>
        <dbReference type="Proteomes" id="UP001187343"/>
    </source>
</evidence>
<dbReference type="Gene3D" id="2.60.120.920">
    <property type="match status" value="1"/>
</dbReference>
<dbReference type="PRINTS" id="PR00019">
    <property type="entry name" value="LEURICHRPT"/>
</dbReference>
<dbReference type="InterPro" id="IPR032675">
    <property type="entry name" value="LRR_dom_sf"/>
</dbReference>